<reference evidence="1" key="2">
    <citation type="journal article" date="2015" name="Fish Shellfish Immunol.">
        <title>Early steps in the European eel (Anguilla anguilla)-Vibrio vulnificus interaction in the gills: Role of the RtxA13 toxin.</title>
        <authorList>
            <person name="Callol A."/>
            <person name="Pajuelo D."/>
            <person name="Ebbesson L."/>
            <person name="Teles M."/>
            <person name="MacKenzie S."/>
            <person name="Amaro C."/>
        </authorList>
    </citation>
    <scope>NUCLEOTIDE SEQUENCE</scope>
</reference>
<proteinExistence type="predicted"/>
<evidence type="ECO:0000313" key="1">
    <source>
        <dbReference type="EMBL" id="JAH94132.1"/>
    </source>
</evidence>
<reference evidence="1" key="1">
    <citation type="submission" date="2014-11" db="EMBL/GenBank/DDBJ databases">
        <authorList>
            <person name="Amaro Gonzalez C."/>
        </authorList>
    </citation>
    <scope>NUCLEOTIDE SEQUENCE</scope>
</reference>
<accession>A0A0E9WUP9</accession>
<protein>
    <submittedName>
        <fullName evidence="1">Uncharacterized protein</fullName>
    </submittedName>
</protein>
<dbReference type="EMBL" id="GBXM01014445">
    <property type="protein sequence ID" value="JAH94132.1"/>
    <property type="molecule type" value="Transcribed_RNA"/>
</dbReference>
<name>A0A0E9WUP9_ANGAN</name>
<sequence>MHSDYFKKQFYKCVHTPYLQILTTNVFKYFQTLSILDCWSAEARGVFFKKSLRDTFKCILKYFDSTYVFVNTFKNT</sequence>
<organism evidence="1">
    <name type="scientific">Anguilla anguilla</name>
    <name type="common">European freshwater eel</name>
    <name type="synonym">Muraena anguilla</name>
    <dbReference type="NCBI Taxonomy" id="7936"/>
    <lineage>
        <taxon>Eukaryota</taxon>
        <taxon>Metazoa</taxon>
        <taxon>Chordata</taxon>
        <taxon>Craniata</taxon>
        <taxon>Vertebrata</taxon>
        <taxon>Euteleostomi</taxon>
        <taxon>Actinopterygii</taxon>
        <taxon>Neopterygii</taxon>
        <taxon>Teleostei</taxon>
        <taxon>Anguilliformes</taxon>
        <taxon>Anguillidae</taxon>
        <taxon>Anguilla</taxon>
    </lineage>
</organism>
<dbReference type="AlphaFoldDB" id="A0A0E9WUP9"/>